<keyword evidence="2" id="KW-0732">Signal</keyword>
<evidence type="ECO:0000256" key="1">
    <source>
        <dbReference type="SAM" id="Phobius"/>
    </source>
</evidence>
<gene>
    <name evidence="3" type="ORF">IAC08_00030</name>
</gene>
<feature type="transmembrane region" description="Helical" evidence="1">
    <location>
        <begin position="187"/>
        <end position="208"/>
    </location>
</feature>
<feature type="signal peptide" evidence="2">
    <location>
        <begin position="1"/>
        <end position="18"/>
    </location>
</feature>
<organism evidence="3 4">
    <name type="scientific">Candidatus Cryptobacteroides intestinigallinarum</name>
    <dbReference type="NCBI Taxonomy" id="2840767"/>
    <lineage>
        <taxon>Bacteria</taxon>
        <taxon>Pseudomonadati</taxon>
        <taxon>Bacteroidota</taxon>
        <taxon>Bacteroidia</taxon>
        <taxon>Bacteroidales</taxon>
        <taxon>Candidatus Cryptobacteroides</taxon>
    </lineage>
</organism>
<dbReference type="AlphaFoldDB" id="A0A9D9HJ40"/>
<keyword evidence="1" id="KW-0472">Membrane</keyword>
<evidence type="ECO:0000313" key="3">
    <source>
        <dbReference type="EMBL" id="MBO8454781.1"/>
    </source>
</evidence>
<evidence type="ECO:0000256" key="2">
    <source>
        <dbReference type="SAM" id="SignalP"/>
    </source>
</evidence>
<evidence type="ECO:0000313" key="4">
    <source>
        <dbReference type="Proteomes" id="UP000823617"/>
    </source>
</evidence>
<comment type="caution">
    <text evidence="3">The sequence shown here is derived from an EMBL/GenBank/DDBJ whole genome shotgun (WGS) entry which is preliminary data.</text>
</comment>
<reference evidence="3" key="2">
    <citation type="journal article" date="2021" name="PeerJ">
        <title>Extensive microbial diversity within the chicken gut microbiome revealed by metagenomics and culture.</title>
        <authorList>
            <person name="Gilroy R."/>
            <person name="Ravi A."/>
            <person name="Getino M."/>
            <person name="Pursley I."/>
            <person name="Horton D.L."/>
            <person name="Alikhan N.F."/>
            <person name="Baker D."/>
            <person name="Gharbi K."/>
            <person name="Hall N."/>
            <person name="Watson M."/>
            <person name="Adriaenssens E.M."/>
            <person name="Foster-Nyarko E."/>
            <person name="Jarju S."/>
            <person name="Secka A."/>
            <person name="Antonio M."/>
            <person name="Oren A."/>
            <person name="Chaudhuri R.R."/>
            <person name="La Ragione R."/>
            <person name="Hildebrand F."/>
            <person name="Pallen M.J."/>
        </authorList>
    </citation>
    <scope>NUCLEOTIDE SEQUENCE</scope>
    <source>
        <strain evidence="3">B1-3475</strain>
    </source>
</reference>
<feature type="transmembrane region" description="Helical" evidence="1">
    <location>
        <begin position="264"/>
        <end position="282"/>
    </location>
</feature>
<feature type="transmembrane region" description="Helical" evidence="1">
    <location>
        <begin position="237"/>
        <end position="258"/>
    </location>
</feature>
<feature type="chain" id="PRO_5039348543" evidence="2">
    <location>
        <begin position="19"/>
        <end position="384"/>
    </location>
</feature>
<dbReference type="EMBL" id="JADIMK010000001">
    <property type="protein sequence ID" value="MBO8454781.1"/>
    <property type="molecule type" value="Genomic_DNA"/>
</dbReference>
<keyword evidence="1" id="KW-0812">Transmembrane</keyword>
<feature type="transmembrane region" description="Helical" evidence="1">
    <location>
        <begin position="151"/>
        <end position="175"/>
    </location>
</feature>
<accession>A0A9D9HJ40</accession>
<name>A0A9D9HJ40_9BACT</name>
<keyword evidence="1" id="KW-1133">Transmembrane helix</keyword>
<dbReference type="Proteomes" id="UP000823617">
    <property type="component" value="Unassembled WGS sequence"/>
</dbReference>
<reference evidence="3" key="1">
    <citation type="submission" date="2020-10" db="EMBL/GenBank/DDBJ databases">
        <authorList>
            <person name="Gilroy R."/>
        </authorList>
    </citation>
    <scope>NUCLEOTIDE SEQUENCE</scope>
    <source>
        <strain evidence="3">B1-3475</strain>
    </source>
</reference>
<feature type="transmembrane region" description="Helical" evidence="1">
    <location>
        <begin position="294"/>
        <end position="319"/>
    </location>
</feature>
<sequence length="384" mass="42734">MKRLYLLLITMVMLQVSASAQKFQVDLLFSDSTAVRQMILADTTWVEADDPTRAMIPHGFEFESIDIDSEDSRIIFAMDGKYYRIPFNSVRFSNDNADDVTNPLPPKIVRRHTALAHFFATLTPYIIILLLIAGGMATGIAGLRVRSLKKVAMIVLPACLAAASLLEVLAFFMIGDDMVWWCDDDLQGFWGALIGAIPFTAVILMQFYSMKLYRTLIFGDQSRVDEDQRKKISLKPAAWGIGLLLPMIIVLMLIMNWIGWTGTLSDLVVLLVAVLITALLIGKGFRDNIRTLGAASGIAVSVFSIVYLLGLIISAVLLVIVIFKIILQIIIMAVFAVGCLYIVSFISKEPPSDTPTRYYAKDGTSFNSRYDADRHNERIDANRS</sequence>
<proteinExistence type="predicted"/>
<protein>
    <submittedName>
        <fullName evidence="3">Uncharacterized protein</fullName>
    </submittedName>
</protein>
<feature type="transmembrane region" description="Helical" evidence="1">
    <location>
        <begin position="114"/>
        <end position="139"/>
    </location>
</feature>
<feature type="transmembrane region" description="Helical" evidence="1">
    <location>
        <begin position="325"/>
        <end position="347"/>
    </location>
</feature>